<sequence length="623" mass="69698">MSSASGPVQTHYCVPTRCSLCGFPLGIHENKFVAVLTEDGRLVDVFNRMIHPPPWMVSKEALYTPCVIPCHHGPLAFGCHVACFEATQDKPTLTFPILRVSELDYKPPLISPVAKVTAFDYKPAIGEDDRRRRWLEGHLAATIHRTTRLPLELAHLIASMALSDSYLHMYAFWTAFQTLLHQSPAVLDKEEYAVTPLQSIWASFVDIHGTKYVHCLSNQREDLRSQAGSQSKLLFDPDRDGAGAVLYVGRDHWGVRSILVSKEGDEFAGSEKVPGVWWEAVPISGDLSAKTDGCKLRRLVSSASSPGFPVLYDTPTPPPATLRFEPTMPFQRDLLLCRLPCYAAGITGFSACWSPQFVTVYAHRPDDGSRMTWAQYAIPEDAISSDEFMWFHVALDAGEKVEELWQVQLATRRSLVFKTDQGRTWRVGYHFESPRQRWTLLDRRTTGVDHIFFETQHNSGGRLLAFETPQPRPGPPLRLPSPPSPSPGGGLRHFCYTAAELDDLREATPCYGQMGGTPPAVIGLLLRYRTGRLAVLGQVRLDWLGTSLDVGVEEAGSLWFAFEEQAWSRVGLVSVGLCKPADARPGTMLFEVPRRGRLDWWFSPTECQLIHERRVSPSIKTGW</sequence>
<proteinExistence type="predicted"/>
<dbReference type="EMBL" id="JAZHXJ010000515">
    <property type="protein sequence ID" value="KAL1858794.1"/>
    <property type="molecule type" value="Genomic_DNA"/>
</dbReference>
<dbReference type="Proteomes" id="UP001586593">
    <property type="component" value="Unassembled WGS sequence"/>
</dbReference>
<gene>
    <name evidence="2" type="ORF">VTK73DRAFT_7799</name>
</gene>
<keyword evidence="3" id="KW-1185">Reference proteome</keyword>
<evidence type="ECO:0000256" key="1">
    <source>
        <dbReference type="SAM" id="MobiDB-lite"/>
    </source>
</evidence>
<evidence type="ECO:0000313" key="2">
    <source>
        <dbReference type="EMBL" id="KAL1858794.1"/>
    </source>
</evidence>
<feature type="region of interest" description="Disordered" evidence="1">
    <location>
        <begin position="468"/>
        <end position="487"/>
    </location>
</feature>
<name>A0ABR3WCQ0_9PEZI</name>
<protein>
    <recommendedName>
        <fullName evidence="4">F-box domain-containing protein</fullName>
    </recommendedName>
</protein>
<accession>A0ABR3WCQ0</accession>
<evidence type="ECO:0008006" key="4">
    <source>
        <dbReference type="Google" id="ProtNLM"/>
    </source>
</evidence>
<organism evidence="2 3">
    <name type="scientific">Phialemonium thermophilum</name>
    <dbReference type="NCBI Taxonomy" id="223376"/>
    <lineage>
        <taxon>Eukaryota</taxon>
        <taxon>Fungi</taxon>
        <taxon>Dikarya</taxon>
        <taxon>Ascomycota</taxon>
        <taxon>Pezizomycotina</taxon>
        <taxon>Sordariomycetes</taxon>
        <taxon>Sordariomycetidae</taxon>
        <taxon>Cephalothecales</taxon>
        <taxon>Cephalothecaceae</taxon>
        <taxon>Phialemonium</taxon>
    </lineage>
</organism>
<reference evidence="2 3" key="1">
    <citation type="journal article" date="2024" name="Commun. Biol.">
        <title>Comparative genomic analysis of thermophilic fungi reveals convergent evolutionary adaptations and gene losses.</title>
        <authorList>
            <person name="Steindorff A.S."/>
            <person name="Aguilar-Pontes M.V."/>
            <person name="Robinson A.J."/>
            <person name="Andreopoulos B."/>
            <person name="LaButti K."/>
            <person name="Kuo A."/>
            <person name="Mondo S."/>
            <person name="Riley R."/>
            <person name="Otillar R."/>
            <person name="Haridas S."/>
            <person name="Lipzen A."/>
            <person name="Grimwood J."/>
            <person name="Schmutz J."/>
            <person name="Clum A."/>
            <person name="Reid I.D."/>
            <person name="Moisan M.C."/>
            <person name="Butler G."/>
            <person name="Nguyen T.T.M."/>
            <person name="Dewar K."/>
            <person name="Conant G."/>
            <person name="Drula E."/>
            <person name="Henrissat B."/>
            <person name="Hansel C."/>
            <person name="Singer S."/>
            <person name="Hutchinson M.I."/>
            <person name="de Vries R.P."/>
            <person name="Natvig D.O."/>
            <person name="Powell A.J."/>
            <person name="Tsang A."/>
            <person name="Grigoriev I.V."/>
        </authorList>
    </citation>
    <scope>NUCLEOTIDE SEQUENCE [LARGE SCALE GENOMIC DNA]</scope>
    <source>
        <strain evidence="2 3">ATCC 24622</strain>
    </source>
</reference>
<comment type="caution">
    <text evidence="2">The sequence shown here is derived from an EMBL/GenBank/DDBJ whole genome shotgun (WGS) entry which is preliminary data.</text>
</comment>
<evidence type="ECO:0000313" key="3">
    <source>
        <dbReference type="Proteomes" id="UP001586593"/>
    </source>
</evidence>
<feature type="compositionally biased region" description="Pro residues" evidence="1">
    <location>
        <begin position="470"/>
        <end position="486"/>
    </location>
</feature>